<dbReference type="PANTHER" id="PTHR23333">
    <property type="entry name" value="UBX DOMAIN CONTAINING PROTEIN"/>
    <property type="match status" value="1"/>
</dbReference>
<evidence type="ECO:0000259" key="3">
    <source>
        <dbReference type="PROSITE" id="PS51399"/>
    </source>
</evidence>
<dbReference type="GO" id="GO:0031468">
    <property type="term" value="P:nuclear membrane reassembly"/>
    <property type="evidence" value="ECO:0007669"/>
    <property type="project" value="TreeGrafter"/>
</dbReference>
<dbReference type="EMBL" id="HBGK01050434">
    <property type="protein sequence ID" value="CAD9310474.1"/>
    <property type="molecule type" value="Transcribed_RNA"/>
</dbReference>
<evidence type="ECO:0008006" key="5">
    <source>
        <dbReference type="Google" id="ProtNLM"/>
    </source>
</evidence>
<dbReference type="GO" id="GO:0005634">
    <property type="term" value="C:nucleus"/>
    <property type="evidence" value="ECO:0007669"/>
    <property type="project" value="TreeGrafter"/>
</dbReference>
<protein>
    <recommendedName>
        <fullName evidence="5">UBX domain-containing protein</fullName>
    </recommendedName>
</protein>
<dbReference type="SUPFAM" id="SSF54236">
    <property type="entry name" value="Ubiquitin-like"/>
    <property type="match status" value="1"/>
</dbReference>
<accession>A0A7S1YL29</accession>
<dbReference type="GO" id="GO:0000045">
    <property type="term" value="P:autophagosome assembly"/>
    <property type="evidence" value="ECO:0007669"/>
    <property type="project" value="TreeGrafter"/>
</dbReference>
<dbReference type="Pfam" id="PF08059">
    <property type="entry name" value="SEP"/>
    <property type="match status" value="1"/>
</dbReference>
<reference evidence="4" key="1">
    <citation type="submission" date="2021-01" db="EMBL/GenBank/DDBJ databases">
        <authorList>
            <person name="Corre E."/>
            <person name="Pelletier E."/>
            <person name="Niang G."/>
            <person name="Scheremetjew M."/>
            <person name="Finn R."/>
            <person name="Kale V."/>
            <person name="Holt S."/>
            <person name="Cochrane G."/>
            <person name="Meng A."/>
            <person name="Brown T."/>
            <person name="Cohen L."/>
        </authorList>
    </citation>
    <scope>NUCLEOTIDE SEQUENCE</scope>
    <source>
        <strain evidence="4">CCMP 410</strain>
    </source>
</reference>
<dbReference type="PROSITE" id="PS50033">
    <property type="entry name" value="UBX"/>
    <property type="match status" value="1"/>
</dbReference>
<dbReference type="InterPro" id="IPR012989">
    <property type="entry name" value="SEP_domain"/>
</dbReference>
<dbReference type="InterPro" id="IPR029071">
    <property type="entry name" value="Ubiquitin-like_domsf"/>
</dbReference>
<gene>
    <name evidence="4" type="ORF">GOCE00092_LOCUS26529</name>
</gene>
<dbReference type="SMART" id="SM00553">
    <property type="entry name" value="SEP"/>
    <property type="match status" value="1"/>
</dbReference>
<dbReference type="GO" id="GO:0043130">
    <property type="term" value="F:ubiquitin binding"/>
    <property type="evidence" value="ECO:0007669"/>
    <property type="project" value="TreeGrafter"/>
</dbReference>
<dbReference type="InterPro" id="IPR036241">
    <property type="entry name" value="NSFL1C_SEP_dom_sf"/>
</dbReference>
<dbReference type="Gene3D" id="3.10.20.90">
    <property type="entry name" value="Phosphatidylinositol 3-kinase Catalytic Subunit, Chain A, domain 1"/>
    <property type="match status" value="1"/>
</dbReference>
<dbReference type="GO" id="GO:0061025">
    <property type="term" value="P:membrane fusion"/>
    <property type="evidence" value="ECO:0007669"/>
    <property type="project" value="TreeGrafter"/>
</dbReference>
<dbReference type="GO" id="GO:0007030">
    <property type="term" value="P:Golgi organization"/>
    <property type="evidence" value="ECO:0007669"/>
    <property type="project" value="TreeGrafter"/>
</dbReference>
<feature type="region of interest" description="Disordered" evidence="1">
    <location>
        <begin position="1"/>
        <end position="86"/>
    </location>
</feature>
<sequence>MSNIHGLFSKKDDDNDDNEKDQDDSNNRYVGGIGDRGGGSGLAVQPNNNDENNGGGGTDQDAIFGLAEQAGAAGGGDDGQGPPRRTITMYQSGFVVDDGPYRRLDDPENADFLRSLAMGRTPRELLQQSEEDGSGSNPNVTVGLIDKRTQEYEETFQSFSGTGNSLGTTTATTDATSTDGILDPSSFSDTSTPVVDSTLPTTSIQVRLMNGKRQVFKINLNQTVLQLGQMIVASTSTDGGSTPFVLTSGFPPRPITNLSQSIEEAGLKGAQVIQKKAA</sequence>
<dbReference type="SMART" id="SM00166">
    <property type="entry name" value="UBX"/>
    <property type="match status" value="1"/>
</dbReference>
<dbReference type="AlphaFoldDB" id="A0A7S1YL29"/>
<dbReference type="Gene3D" id="3.30.420.210">
    <property type="entry name" value="SEP domain"/>
    <property type="match status" value="1"/>
</dbReference>
<proteinExistence type="predicted"/>
<organism evidence="4">
    <name type="scientific">Grammatophora oceanica</name>
    <dbReference type="NCBI Taxonomy" id="210454"/>
    <lineage>
        <taxon>Eukaryota</taxon>
        <taxon>Sar</taxon>
        <taxon>Stramenopiles</taxon>
        <taxon>Ochrophyta</taxon>
        <taxon>Bacillariophyta</taxon>
        <taxon>Fragilariophyceae</taxon>
        <taxon>Fragilariophycidae</taxon>
        <taxon>Rhabdonematales</taxon>
        <taxon>Grammatophoraceae</taxon>
        <taxon>Grammatophora</taxon>
    </lineage>
</organism>
<dbReference type="Pfam" id="PF00789">
    <property type="entry name" value="UBX"/>
    <property type="match status" value="1"/>
</dbReference>
<dbReference type="CDD" id="cd01770">
    <property type="entry name" value="UBX_UBXN2"/>
    <property type="match status" value="1"/>
</dbReference>
<evidence type="ECO:0000259" key="2">
    <source>
        <dbReference type="PROSITE" id="PS50033"/>
    </source>
</evidence>
<evidence type="ECO:0000313" key="4">
    <source>
        <dbReference type="EMBL" id="CAD9310474.1"/>
    </source>
</evidence>
<dbReference type="GO" id="GO:0005829">
    <property type="term" value="C:cytosol"/>
    <property type="evidence" value="ECO:0007669"/>
    <property type="project" value="TreeGrafter"/>
</dbReference>
<name>A0A7S1YL29_9STRA</name>
<feature type="domain" description="SEP" evidence="3">
    <location>
        <begin position="82"/>
        <end position="153"/>
    </location>
</feature>
<evidence type="ECO:0000256" key="1">
    <source>
        <dbReference type="SAM" id="MobiDB-lite"/>
    </source>
</evidence>
<dbReference type="PROSITE" id="PS51399">
    <property type="entry name" value="SEP"/>
    <property type="match status" value="1"/>
</dbReference>
<feature type="compositionally biased region" description="Acidic residues" evidence="1">
    <location>
        <begin position="14"/>
        <end position="24"/>
    </location>
</feature>
<dbReference type="PANTHER" id="PTHR23333:SF20">
    <property type="entry name" value="NSFL1 COFACTOR P47"/>
    <property type="match status" value="1"/>
</dbReference>
<feature type="compositionally biased region" description="Gly residues" evidence="1">
    <location>
        <begin position="31"/>
        <end position="41"/>
    </location>
</feature>
<dbReference type="GO" id="GO:0043161">
    <property type="term" value="P:proteasome-mediated ubiquitin-dependent protein catabolic process"/>
    <property type="evidence" value="ECO:0007669"/>
    <property type="project" value="TreeGrafter"/>
</dbReference>
<feature type="domain" description="UBX" evidence="2">
    <location>
        <begin position="197"/>
        <end position="275"/>
    </location>
</feature>
<dbReference type="InterPro" id="IPR001012">
    <property type="entry name" value="UBX_dom"/>
</dbReference>
<dbReference type="SUPFAM" id="SSF102848">
    <property type="entry name" value="NSFL1 (p97 ATPase) cofactor p47, SEP domain"/>
    <property type="match status" value="1"/>
</dbReference>